<keyword evidence="1" id="KW-0349">Heme</keyword>
<evidence type="ECO:0000256" key="3">
    <source>
        <dbReference type="ARBA" id="ARBA00023004"/>
    </source>
</evidence>
<dbReference type="InterPro" id="IPR036909">
    <property type="entry name" value="Cyt_c-like_dom_sf"/>
</dbReference>
<evidence type="ECO:0000313" key="6">
    <source>
        <dbReference type="Proteomes" id="UP000309584"/>
    </source>
</evidence>
<name>A0ABY2TJM3_9BACT</name>
<dbReference type="Proteomes" id="UP000309584">
    <property type="component" value="Unassembled WGS sequence"/>
</dbReference>
<reference evidence="5 6" key="1">
    <citation type="submission" date="2018-05" db="EMBL/GenBank/DDBJ databases">
        <title>Novel Campyloabacter and Helicobacter Species and Strains.</title>
        <authorList>
            <person name="Mannion A.J."/>
            <person name="Shen Z."/>
            <person name="Fox J.G."/>
        </authorList>
    </citation>
    <scope>NUCLEOTIDE SEQUENCE [LARGE SCALE GENOMIC DNA]</scope>
    <source>
        <strain evidence="6">MIT10-5678</strain>
    </source>
</reference>
<dbReference type="SUPFAM" id="SSF46626">
    <property type="entry name" value="Cytochrome c"/>
    <property type="match status" value="1"/>
</dbReference>
<feature type="domain" description="Cytochrome c" evidence="4">
    <location>
        <begin position="29"/>
        <end position="109"/>
    </location>
</feature>
<evidence type="ECO:0000256" key="2">
    <source>
        <dbReference type="ARBA" id="ARBA00022723"/>
    </source>
</evidence>
<dbReference type="Pfam" id="PF00034">
    <property type="entry name" value="Cytochrom_C"/>
    <property type="match status" value="1"/>
</dbReference>
<comment type="caution">
    <text evidence="5">The sequence shown here is derived from an EMBL/GenBank/DDBJ whole genome shotgun (WGS) entry which is preliminary data.</text>
</comment>
<evidence type="ECO:0000259" key="4">
    <source>
        <dbReference type="Pfam" id="PF00034"/>
    </source>
</evidence>
<evidence type="ECO:0000313" key="5">
    <source>
        <dbReference type="EMBL" id="TKX34146.1"/>
    </source>
</evidence>
<gene>
    <name evidence="5" type="ORF">CQA75_03310</name>
</gene>
<accession>A0ABY2TJM3</accession>
<dbReference type="EMBL" id="NXLY01000005">
    <property type="protein sequence ID" value="TKX34146.1"/>
    <property type="molecule type" value="Genomic_DNA"/>
</dbReference>
<keyword evidence="3" id="KW-0408">Iron</keyword>
<keyword evidence="2" id="KW-0479">Metal-binding</keyword>
<dbReference type="InterPro" id="IPR009056">
    <property type="entry name" value="Cyt_c-like_dom"/>
</dbReference>
<sequence length="128" mass="14786">MKILITFLFTTLTLFGSDFITPREYAKMLYENPRGISCKKCHGNDGSEQILGYYLKKGVKTPYKIPSIQNLSFEKFKNSLNQIKNAKSIMPNYSLTNEEIVSLYNYISQFNKNKKQQPINTKGVKNDK</sequence>
<dbReference type="RefSeq" id="WP_137623640.1">
    <property type="nucleotide sequence ID" value="NZ_NXLY01000005.1"/>
</dbReference>
<evidence type="ECO:0000256" key="1">
    <source>
        <dbReference type="ARBA" id="ARBA00022617"/>
    </source>
</evidence>
<protein>
    <recommendedName>
        <fullName evidence="4">Cytochrome c domain-containing protein</fullName>
    </recommendedName>
</protein>
<organism evidence="5 6">
    <name type="scientific">Campylobacter taeniopygiae</name>
    <dbReference type="NCBI Taxonomy" id="2510188"/>
    <lineage>
        <taxon>Bacteria</taxon>
        <taxon>Pseudomonadati</taxon>
        <taxon>Campylobacterota</taxon>
        <taxon>Epsilonproteobacteria</taxon>
        <taxon>Campylobacterales</taxon>
        <taxon>Campylobacteraceae</taxon>
        <taxon>Campylobacter</taxon>
    </lineage>
</organism>
<dbReference type="Gene3D" id="1.10.760.10">
    <property type="entry name" value="Cytochrome c-like domain"/>
    <property type="match status" value="1"/>
</dbReference>
<keyword evidence="6" id="KW-1185">Reference proteome</keyword>
<proteinExistence type="predicted"/>